<evidence type="ECO:0000256" key="11">
    <source>
        <dbReference type="ARBA" id="ARBA00023239"/>
    </source>
</evidence>
<dbReference type="PANTHER" id="PTHR22993">
    <property type="entry name" value="FORMAMIDOPYRIMIDINE-DNA GLYCOSYLASE"/>
    <property type="match status" value="1"/>
</dbReference>
<dbReference type="PROSITE" id="PS01242">
    <property type="entry name" value="ZF_FPG_1"/>
    <property type="match status" value="1"/>
</dbReference>
<dbReference type="Gene3D" id="3.20.190.10">
    <property type="entry name" value="MutM-like, N-terminal"/>
    <property type="match status" value="1"/>
</dbReference>
<keyword evidence="6 15" id="KW-0863">Zinc-finger</keyword>
<dbReference type="InterPro" id="IPR035937">
    <property type="entry name" value="FPG_N"/>
</dbReference>
<keyword evidence="4" id="KW-0479">Metal-binding</keyword>
<evidence type="ECO:0000256" key="3">
    <source>
        <dbReference type="ARBA" id="ARBA00009409"/>
    </source>
</evidence>
<organism evidence="18 19">
    <name type="scientific">Psychromicrobium lacuslunae</name>
    <dbReference type="NCBI Taxonomy" id="1618207"/>
    <lineage>
        <taxon>Bacteria</taxon>
        <taxon>Bacillati</taxon>
        <taxon>Actinomycetota</taxon>
        <taxon>Actinomycetes</taxon>
        <taxon>Micrococcales</taxon>
        <taxon>Micrococcaceae</taxon>
        <taxon>Psychromicrobium</taxon>
    </lineage>
</organism>
<keyword evidence="5" id="KW-0227">DNA damage</keyword>
<evidence type="ECO:0000259" key="16">
    <source>
        <dbReference type="PROSITE" id="PS51066"/>
    </source>
</evidence>
<keyword evidence="13" id="KW-0326">Glycosidase</keyword>
<dbReference type="KEGG" id="ari:UM93_16210"/>
<evidence type="ECO:0000256" key="4">
    <source>
        <dbReference type="ARBA" id="ARBA00022723"/>
    </source>
</evidence>
<evidence type="ECO:0000256" key="8">
    <source>
        <dbReference type="ARBA" id="ARBA00022833"/>
    </source>
</evidence>
<dbReference type="PROSITE" id="PS51066">
    <property type="entry name" value="ZF_FPG_2"/>
    <property type="match status" value="1"/>
</dbReference>
<keyword evidence="11 18" id="KW-0456">Lyase</keyword>
<accession>A0A0D4C2L9</accession>
<dbReference type="PROSITE" id="PS51068">
    <property type="entry name" value="FPG_CAT"/>
    <property type="match status" value="1"/>
</dbReference>
<keyword evidence="9" id="KW-0238">DNA-binding</keyword>
<dbReference type="Pfam" id="PF06827">
    <property type="entry name" value="zf-FPG_IleRS"/>
    <property type="match status" value="1"/>
</dbReference>
<protein>
    <submittedName>
        <fullName evidence="18">DNA lyase</fullName>
    </submittedName>
</protein>
<proteinExistence type="inferred from homology"/>
<comment type="catalytic activity">
    <reaction evidence="1">
        <text>Hydrolysis of DNA containing ring-opened 7-methylguanine residues, releasing 2,6-diamino-4-hydroxy-5-(N-methyl)formamidopyrimidine.</text>
        <dbReference type="EC" id="3.2.2.23"/>
    </reaction>
</comment>
<evidence type="ECO:0000256" key="7">
    <source>
        <dbReference type="ARBA" id="ARBA00022801"/>
    </source>
</evidence>
<sequence length="297" mass="32259">MPELPELVGLSHFLDAELHDSVLESVQIASFTALKTASPTERELLGRALQSVSRQGKFVDLRFGPSATDDVDLHFIFHLAKAGWLRFSNSSDSTDTTKPTALKPGGYITARLGFENARFDLTEAGTRKSLAIYVVRDPLDVPGIASLGPDPLSPDFTVDTLRQILSAKRAQIKGVLRDQRQIAGIGNAYSDEILHLAKLSPFAPSNSLTEAQLELLFTSIHTILSEAISSATGKPAAELKDAKRSGMRVHARTGQPCPVCGDTIREVAYADRSLQYCPSCQTGGKLLADRRMSRLLK</sequence>
<dbReference type="EMBL" id="CP011005">
    <property type="protein sequence ID" value="AJT42630.1"/>
    <property type="molecule type" value="Genomic_DNA"/>
</dbReference>
<gene>
    <name evidence="18" type="ORF">UM93_16210</name>
</gene>
<dbReference type="STRING" id="1618207.UM93_16210"/>
<keyword evidence="10" id="KW-0234">DNA repair</keyword>
<comment type="cofactor">
    <cofactor evidence="2">
        <name>Zn(2+)</name>
        <dbReference type="ChEBI" id="CHEBI:29105"/>
    </cofactor>
</comment>
<dbReference type="GO" id="GO:0006284">
    <property type="term" value="P:base-excision repair"/>
    <property type="evidence" value="ECO:0007669"/>
    <property type="project" value="InterPro"/>
</dbReference>
<dbReference type="PATRIC" id="fig|1618207.4.peg.3294"/>
<dbReference type="InterPro" id="IPR015887">
    <property type="entry name" value="DNA_glyclase_Znf_dom_DNA_BS"/>
</dbReference>
<dbReference type="InterPro" id="IPR010979">
    <property type="entry name" value="Ribosomal_uS13-like_H2TH"/>
</dbReference>
<dbReference type="Proteomes" id="UP000061839">
    <property type="component" value="Chromosome"/>
</dbReference>
<dbReference type="InterPro" id="IPR012319">
    <property type="entry name" value="FPG_cat"/>
</dbReference>
<evidence type="ECO:0000259" key="17">
    <source>
        <dbReference type="PROSITE" id="PS51068"/>
    </source>
</evidence>
<feature type="domain" description="Formamidopyrimidine-DNA glycosylase catalytic" evidence="17">
    <location>
        <begin position="2"/>
        <end position="105"/>
    </location>
</feature>
<evidence type="ECO:0000256" key="6">
    <source>
        <dbReference type="ARBA" id="ARBA00022771"/>
    </source>
</evidence>
<dbReference type="SMART" id="SM00898">
    <property type="entry name" value="Fapy_DNA_glyco"/>
    <property type="match status" value="1"/>
</dbReference>
<dbReference type="AlphaFoldDB" id="A0A0D4C2L9"/>
<evidence type="ECO:0000256" key="12">
    <source>
        <dbReference type="ARBA" id="ARBA00023268"/>
    </source>
</evidence>
<dbReference type="SUPFAM" id="SSF46946">
    <property type="entry name" value="S13-like H2TH domain"/>
    <property type="match status" value="1"/>
</dbReference>
<dbReference type="GO" id="GO:0008270">
    <property type="term" value="F:zinc ion binding"/>
    <property type="evidence" value="ECO:0007669"/>
    <property type="project" value="UniProtKB-KW"/>
</dbReference>
<evidence type="ECO:0000256" key="9">
    <source>
        <dbReference type="ARBA" id="ARBA00023125"/>
    </source>
</evidence>
<name>A0A0D4C2L9_9MICC</name>
<dbReference type="Pfam" id="PF06831">
    <property type="entry name" value="H2TH"/>
    <property type="match status" value="1"/>
</dbReference>
<dbReference type="InterPro" id="IPR000214">
    <property type="entry name" value="Znf_DNA_glyclase/AP_lyase"/>
</dbReference>
<dbReference type="RefSeq" id="WP_045076511.1">
    <property type="nucleotide sequence ID" value="NZ_CP011005.1"/>
</dbReference>
<dbReference type="InterPro" id="IPR015886">
    <property type="entry name" value="H2TH_FPG"/>
</dbReference>
<dbReference type="GO" id="GO:0140078">
    <property type="term" value="F:class I DNA-(apurinic or apyrimidinic site) endonuclease activity"/>
    <property type="evidence" value="ECO:0007669"/>
    <property type="project" value="UniProtKB-EC"/>
</dbReference>
<evidence type="ECO:0000256" key="2">
    <source>
        <dbReference type="ARBA" id="ARBA00001947"/>
    </source>
</evidence>
<dbReference type="Pfam" id="PF01149">
    <property type="entry name" value="Fapy_DNA_glyco"/>
    <property type="match status" value="1"/>
</dbReference>
<keyword evidence="8" id="KW-0862">Zinc</keyword>
<evidence type="ECO:0000256" key="15">
    <source>
        <dbReference type="PROSITE-ProRule" id="PRU00391"/>
    </source>
</evidence>
<dbReference type="HOGENOM" id="CLU_038423_1_2_11"/>
<dbReference type="SUPFAM" id="SSF57716">
    <property type="entry name" value="Glucocorticoid receptor-like (DNA-binding domain)"/>
    <property type="match status" value="1"/>
</dbReference>
<evidence type="ECO:0000256" key="10">
    <source>
        <dbReference type="ARBA" id="ARBA00023204"/>
    </source>
</evidence>
<evidence type="ECO:0000256" key="5">
    <source>
        <dbReference type="ARBA" id="ARBA00022763"/>
    </source>
</evidence>
<keyword evidence="12" id="KW-0511">Multifunctional enzyme</keyword>
<comment type="catalytic activity">
    <reaction evidence="14">
        <text>2'-deoxyribonucleotide-(2'-deoxyribose 5'-phosphate)-2'-deoxyribonucleotide-DNA = a 3'-end 2'-deoxyribonucleotide-(2,3-dehydro-2,3-deoxyribose 5'-phosphate)-DNA + a 5'-end 5'-phospho-2'-deoxyribonucleoside-DNA + H(+)</text>
        <dbReference type="Rhea" id="RHEA:66592"/>
        <dbReference type="Rhea" id="RHEA-COMP:13180"/>
        <dbReference type="Rhea" id="RHEA-COMP:16897"/>
        <dbReference type="Rhea" id="RHEA-COMP:17067"/>
        <dbReference type="ChEBI" id="CHEBI:15378"/>
        <dbReference type="ChEBI" id="CHEBI:136412"/>
        <dbReference type="ChEBI" id="CHEBI:157695"/>
        <dbReference type="ChEBI" id="CHEBI:167181"/>
        <dbReference type="EC" id="4.2.99.18"/>
    </reaction>
</comment>
<feature type="domain" description="FPG-type" evidence="16">
    <location>
        <begin position="248"/>
        <end position="282"/>
    </location>
</feature>
<dbReference type="InterPro" id="IPR010663">
    <property type="entry name" value="Znf_FPG/IleRS"/>
</dbReference>
<keyword evidence="7" id="KW-0378">Hydrolase</keyword>
<comment type="similarity">
    <text evidence="3">Belongs to the FPG family.</text>
</comment>
<evidence type="ECO:0000256" key="13">
    <source>
        <dbReference type="ARBA" id="ARBA00023295"/>
    </source>
</evidence>
<dbReference type="PANTHER" id="PTHR22993:SF9">
    <property type="entry name" value="FORMAMIDOPYRIMIDINE-DNA GLYCOSYLASE"/>
    <property type="match status" value="1"/>
</dbReference>
<dbReference type="GO" id="GO:0034039">
    <property type="term" value="F:8-oxo-7,8-dihydroguanine DNA N-glycosylase activity"/>
    <property type="evidence" value="ECO:0007669"/>
    <property type="project" value="TreeGrafter"/>
</dbReference>
<dbReference type="OrthoDB" id="9800855at2"/>
<evidence type="ECO:0000256" key="1">
    <source>
        <dbReference type="ARBA" id="ARBA00001668"/>
    </source>
</evidence>
<dbReference type="Gene3D" id="1.10.8.50">
    <property type="match status" value="1"/>
</dbReference>
<evidence type="ECO:0000256" key="14">
    <source>
        <dbReference type="ARBA" id="ARBA00044632"/>
    </source>
</evidence>
<dbReference type="SMART" id="SM01232">
    <property type="entry name" value="H2TH"/>
    <property type="match status" value="1"/>
</dbReference>
<reference evidence="18 19" key="1">
    <citation type="journal article" date="2015" name="Genome Announc.">
        <title>Complete Genome Sequencing of Protease-Producing Novel Arthrobacter sp. Strain IHBB 11108 Using PacBio Single-Molecule Real-Time Sequencing Technology.</title>
        <authorList>
            <person name="Kiran S."/>
            <person name="Swarnkar M.K."/>
            <person name="Pal M."/>
            <person name="Thakur R."/>
            <person name="Tewari R."/>
            <person name="Singh A.K."/>
            <person name="Gulati A."/>
        </authorList>
    </citation>
    <scope>NUCLEOTIDE SEQUENCE [LARGE SCALE GENOMIC DNA]</scope>
    <source>
        <strain evidence="18 19">IHBB 11108</strain>
    </source>
</reference>
<evidence type="ECO:0000313" key="19">
    <source>
        <dbReference type="Proteomes" id="UP000061839"/>
    </source>
</evidence>
<dbReference type="SUPFAM" id="SSF81624">
    <property type="entry name" value="N-terminal domain of MutM-like DNA repair proteins"/>
    <property type="match status" value="1"/>
</dbReference>
<evidence type="ECO:0000313" key="18">
    <source>
        <dbReference type="EMBL" id="AJT42630.1"/>
    </source>
</evidence>
<keyword evidence="19" id="KW-1185">Reference proteome</keyword>
<dbReference type="GO" id="GO:0003684">
    <property type="term" value="F:damaged DNA binding"/>
    <property type="evidence" value="ECO:0007669"/>
    <property type="project" value="InterPro"/>
</dbReference>